<dbReference type="AlphaFoldDB" id="X1B0N4"/>
<reference evidence="1" key="1">
    <citation type="journal article" date="2014" name="Front. Microbiol.">
        <title>High frequency of phylogenetically diverse reductive dehalogenase-homologous genes in deep subseafloor sedimentary metagenomes.</title>
        <authorList>
            <person name="Kawai M."/>
            <person name="Futagami T."/>
            <person name="Toyoda A."/>
            <person name="Takaki Y."/>
            <person name="Nishi S."/>
            <person name="Hori S."/>
            <person name="Arai W."/>
            <person name="Tsubouchi T."/>
            <person name="Morono Y."/>
            <person name="Uchiyama I."/>
            <person name="Ito T."/>
            <person name="Fujiyama A."/>
            <person name="Inagaki F."/>
            <person name="Takami H."/>
        </authorList>
    </citation>
    <scope>NUCLEOTIDE SEQUENCE</scope>
    <source>
        <strain evidence="1">Expedition CK06-06</strain>
    </source>
</reference>
<sequence length="267" mass="30438">YIVFQTTLNIDILANAPVSNGIDISEQSATSYLIDPNDPDNEDLNTVVPDSTIVEWNIIKRKGDNDTKERPFYSTENINLSIYSDGIYSVIRDGTSRNVFFGPANDATIPYEQYEINATINYNEQTRQARQFVEIKGKEPFLLNEKFLMEFDKSQNGNGGSRKANNLWANGIDYLKLLISRDPNSSITRFSDCFRECISSSRLDLLELSSEQIVEVTCNNDDMEFLWGNVSEFLDPYTNEWGLFFQGKLNKDYFISKGSASVQKNLK</sequence>
<feature type="non-terminal residue" evidence="1">
    <location>
        <position position="1"/>
    </location>
</feature>
<name>X1B0N4_9ZZZZ</name>
<gene>
    <name evidence="1" type="ORF">S01H4_21127</name>
</gene>
<accession>X1B0N4</accession>
<protein>
    <submittedName>
        <fullName evidence="1">Uncharacterized protein</fullName>
    </submittedName>
</protein>
<organism evidence="1">
    <name type="scientific">marine sediment metagenome</name>
    <dbReference type="NCBI Taxonomy" id="412755"/>
    <lineage>
        <taxon>unclassified sequences</taxon>
        <taxon>metagenomes</taxon>
        <taxon>ecological metagenomes</taxon>
    </lineage>
</organism>
<dbReference type="EMBL" id="BART01009551">
    <property type="protein sequence ID" value="GAG77853.1"/>
    <property type="molecule type" value="Genomic_DNA"/>
</dbReference>
<comment type="caution">
    <text evidence="1">The sequence shown here is derived from an EMBL/GenBank/DDBJ whole genome shotgun (WGS) entry which is preliminary data.</text>
</comment>
<proteinExistence type="predicted"/>
<evidence type="ECO:0000313" key="1">
    <source>
        <dbReference type="EMBL" id="GAG77853.1"/>
    </source>
</evidence>